<dbReference type="PRINTS" id="PR00080">
    <property type="entry name" value="SDRFAMILY"/>
</dbReference>
<evidence type="ECO:0000313" key="4">
    <source>
        <dbReference type="EMBL" id="QAY67058.1"/>
    </source>
</evidence>
<dbReference type="SUPFAM" id="SSF51735">
    <property type="entry name" value="NAD(P)-binding Rossmann-fold domains"/>
    <property type="match status" value="1"/>
</dbReference>
<name>A0A4P6F9A5_9BACL</name>
<reference evidence="4 5" key="1">
    <citation type="submission" date="2019-01" db="EMBL/GenBank/DDBJ databases">
        <title>Genome sequencing of strain FW100M-2.</title>
        <authorList>
            <person name="Heo J."/>
            <person name="Kim S.-J."/>
            <person name="Kim J.-S."/>
            <person name="Hong S.-B."/>
            <person name="Kwon S.-W."/>
        </authorList>
    </citation>
    <scope>NUCLEOTIDE SEQUENCE [LARGE SCALE GENOMIC DNA]</scope>
    <source>
        <strain evidence="4 5">FW100M-2</strain>
    </source>
</reference>
<dbReference type="PANTHER" id="PTHR43544:SF7">
    <property type="entry name" value="NADB-LER2"/>
    <property type="match status" value="1"/>
</dbReference>
<dbReference type="KEGG" id="pprt:ET464_12275"/>
<gene>
    <name evidence="4" type="ORF">ET464_12275</name>
</gene>
<keyword evidence="5" id="KW-1185">Reference proteome</keyword>
<dbReference type="InterPro" id="IPR036291">
    <property type="entry name" value="NAD(P)-bd_dom_sf"/>
</dbReference>
<keyword evidence="1" id="KW-0521">NADP</keyword>
<sequence length="243" mass="26103">MDKIACVTGADRGLGFALALQLARAGYRVFAGRYMPDWHALDEAPPELASRIAPIPLDVASGESVERAAQLIADRAGHIDLLINNAGIAGGHEGSILGPANIDFGLVRRIYEVNAMGPLRVTSALSGLLAKGSGKIVVNISSEAGQINQTWREGWYGYCMSKAALNVQTNIMHNELRKLGGKALAVHPGWMKTYMGGERNENAAIEPEEAAESITNYIQGYIGETAERAHPPFVDYTGAEMPW</sequence>
<dbReference type="AlphaFoldDB" id="A0A4P6F9A5"/>
<dbReference type="GO" id="GO:0005737">
    <property type="term" value="C:cytoplasm"/>
    <property type="evidence" value="ECO:0007669"/>
    <property type="project" value="TreeGrafter"/>
</dbReference>
<protein>
    <submittedName>
        <fullName evidence="4">SDR family NAD(P)-dependent oxidoreductase</fullName>
    </submittedName>
</protein>
<proteinExistence type="inferred from homology"/>
<accession>A0A4P6F9A5</accession>
<dbReference type="Proteomes" id="UP000293568">
    <property type="component" value="Chromosome"/>
</dbReference>
<dbReference type="EMBL" id="CP035492">
    <property type="protein sequence ID" value="QAY67058.1"/>
    <property type="molecule type" value="Genomic_DNA"/>
</dbReference>
<evidence type="ECO:0000256" key="1">
    <source>
        <dbReference type="ARBA" id="ARBA00022857"/>
    </source>
</evidence>
<comment type="similarity">
    <text evidence="3">Belongs to the short-chain dehydrogenases/reductases (SDR) family.</text>
</comment>
<dbReference type="Pfam" id="PF00106">
    <property type="entry name" value="adh_short"/>
    <property type="match status" value="1"/>
</dbReference>
<dbReference type="PRINTS" id="PR00081">
    <property type="entry name" value="GDHRDH"/>
</dbReference>
<dbReference type="InterPro" id="IPR051468">
    <property type="entry name" value="Fungal_SecMetab_SDRs"/>
</dbReference>
<evidence type="ECO:0000313" key="5">
    <source>
        <dbReference type="Proteomes" id="UP000293568"/>
    </source>
</evidence>
<dbReference type="GO" id="GO:0016491">
    <property type="term" value="F:oxidoreductase activity"/>
    <property type="evidence" value="ECO:0007669"/>
    <property type="project" value="UniProtKB-KW"/>
</dbReference>
<dbReference type="Gene3D" id="3.40.50.720">
    <property type="entry name" value="NAD(P)-binding Rossmann-like Domain"/>
    <property type="match status" value="1"/>
</dbReference>
<dbReference type="OrthoDB" id="5786478at2"/>
<dbReference type="InterPro" id="IPR002347">
    <property type="entry name" value="SDR_fam"/>
</dbReference>
<dbReference type="RefSeq" id="WP_129441285.1">
    <property type="nucleotide sequence ID" value="NZ_CP035492.1"/>
</dbReference>
<evidence type="ECO:0000256" key="2">
    <source>
        <dbReference type="ARBA" id="ARBA00023002"/>
    </source>
</evidence>
<keyword evidence="2" id="KW-0560">Oxidoreductase</keyword>
<evidence type="ECO:0000256" key="3">
    <source>
        <dbReference type="RuleBase" id="RU000363"/>
    </source>
</evidence>
<dbReference type="PANTHER" id="PTHR43544">
    <property type="entry name" value="SHORT-CHAIN DEHYDROGENASE/REDUCTASE"/>
    <property type="match status" value="1"/>
</dbReference>
<organism evidence="4 5">
    <name type="scientific">Paenibacillus protaetiae</name>
    <dbReference type="NCBI Taxonomy" id="2509456"/>
    <lineage>
        <taxon>Bacteria</taxon>
        <taxon>Bacillati</taxon>
        <taxon>Bacillota</taxon>
        <taxon>Bacilli</taxon>
        <taxon>Bacillales</taxon>
        <taxon>Paenibacillaceae</taxon>
        <taxon>Paenibacillus</taxon>
    </lineage>
</organism>